<dbReference type="GO" id="GO:0006631">
    <property type="term" value="P:fatty acid metabolic process"/>
    <property type="evidence" value="ECO:0007669"/>
    <property type="project" value="TreeGrafter"/>
</dbReference>
<dbReference type="PANTHER" id="PTHR43201">
    <property type="entry name" value="ACYL-COA SYNTHETASE"/>
    <property type="match status" value="1"/>
</dbReference>
<dbReference type="GO" id="GO:0031956">
    <property type="term" value="F:medium-chain fatty acid-CoA ligase activity"/>
    <property type="evidence" value="ECO:0007669"/>
    <property type="project" value="TreeGrafter"/>
</dbReference>
<dbReference type="Pfam" id="PF00550">
    <property type="entry name" value="PP-binding"/>
    <property type="match status" value="1"/>
</dbReference>
<dbReference type="Pfam" id="PF14559">
    <property type="entry name" value="TPR_19"/>
    <property type="match status" value="1"/>
</dbReference>
<evidence type="ECO:0000256" key="2">
    <source>
        <dbReference type="ARBA" id="ARBA00022450"/>
    </source>
</evidence>
<dbReference type="InterPro" id="IPR009081">
    <property type="entry name" value="PP-bd_ACP"/>
</dbReference>
<evidence type="ECO:0000256" key="4">
    <source>
        <dbReference type="ARBA" id="ARBA00022598"/>
    </source>
</evidence>
<protein>
    <recommendedName>
        <fullName evidence="5">Carrier domain-containing protein</fullName>
    </recommendedName>
</protein>
<dbReference type="InterPro" id="IPR029058">
    <property type="entry name" value="AB_hydrolase_fold"/>
</dbReference>
<dbReference type="Gene3D" id="3.40.50.12780">
    <property type="entry name" value="N-terminal domain of ligase-like"/>
    <property type="match status" value="1"/>
</dbReference>
<evidence type="ECO:0000256" key="1">
    <source>
        <dbReference type="ARBA" id="ARBA00006432"/>
    </source>
</evidence>
<dbReference type="InterPro" id="IPR042099">
    <property type="entry name" value="ANL_N_sf"/>
</dbReference>
<evidence type="ECO:0000313" key="6">
    <source>
        <dbReference type="EMBL" id="OOZ38012.1"/>
    </source>
</evidence>
<accession>A0A1T2KYV1</accession>
<keyword evidence="7" id="KW-1185">Reference proteome</keyword>
<dbReference type="SUPFAM" id="SSF47336">
    <property type="entry name" value="ACP-like"/>
    <property type="match status" value="1"/>
</dbReference>
<dbReference type="InterPro" id="IPR025110">
    <property type="entry name" value="AMP-bd_C"/>
</dbReference>
<dbReference type="Gene3D" id="3.30.300.30">
    <property type="match status" value="1"/>
</dbReference>
<keyword evidence="2" id="KW-0596">Phosphopantetheine</keyword>
<dbReference type="SUPFAM" id="SSF48452">
    <property type="entry name" value="TPR-like"/>
    <property type="match status" value="1"/>
</dbReference>
<dbReference type="InterPro" id="IPR001031">
    <property type="entry name" value="Thioesterase"/>
</dbReference>
<dbReference type="CDD" id="cd04433">
    <property type="entry name" value="AFD_class_I"/>
    <property type="match status" value="1"/>
</dbReference>
<organism evidence="6 7">
    <name type="scientific">Solemya elarraichensis gill symbiont</name>
    <dbReference type="NCBI Taxonomy" id="1918949"/>
    <lineage>
        <taxon>Bacteria</taxon>
        <taxon>Pseudomonadati</taxon>
        <taxon>Pseudomonadota</taxon>
        <taxon>Gammaproteobacteria</taxon>
        <taxon>sulfur-oxidizing symbionts</taxon>
    </lineage>
</organism>
<dbReference type="RefSeq" id="WP_135568220.1">
    <property type="nucleotide sequence ID" value="NZ_MPRK01000236.1"/>
</dbReference>
<dbReference type="Gene3D" id="3.40.50.1820">
    <property type="entry name" value="alpha/beta hydrolase"/>
    <property type="match status" value="2"/>
</dbReference>
<dbReference type="Proteomes" id="UP000190198">
    <property type="component" value="Unassembled WGS sequence"/>
</dbReference>
<dbReference type="GO" id="GO:0031177">
    <property type="term" value="F:phosphopantetheine binding"/>
    <property type="evidence" value="ECO:0007669"/>
    <property type="project" value="InterPro"/>
</dbReference>
<dbReference type="InterPro" id="IPR036736">
    <property type="entry name" value="ACP-like_sf"/>
</dbReference>
<dbReference type="SUPFAM" id="SSF56801">
    <property type="entry name" value="Acetyl-CoA synthetase-like"/>
    <property type="match status" value="1"/>
</dbReference>
<dbReference type="InterPro" id="IPR019734">
    <property type="entry name" value="TPR_rpt"/>
</dbReference>
<dbReference type="Pfam" id="PF00975">
    <property type="entry name" value="Thioesterase"/>
    <property type="match status" value="1"/>
</dbReference>
<dbReference type="EMBL" id="MPRK01000236">
    <property type="protein sequence ID" value="OOZ38012.1"/>
    <property type="molecule type" value="Genomic_DNA"/>
</dbReference>
<gene>
    <name evidence="6" type="ORF">BOW52_09620</name>
</gene>
<dbReference type="SMART" id="SM00823">
    <property type="entry name" value="PKS_PP"/>
    <property type="match status" value="1"/>
</dbReference>
<dbReference type="SMART" id="SM00028">
    <property type="entry name" value="TPR"/>
    <property type="match status" value="4"/>
</dbReference>
<dbReference type="SUPFAM" id="SSF53474">
    <property type="entry name" value="alpha/beta-Hydrolases"/>
    <property type="match status" value="1"/>
</dbReference>
<dbReference type="Gene3D" id="1.25.40.10">
    <property type="entry name" value="Tetratricopeptide repeat domain"/>
    <property type="match status" value="1"/>
</dbReference>
<keyword evidence="3" id="KW-0597">Phosphoprotein</keyword>
<dbReference type="Pfam" id="PF13193">
    <property type="entry name" value="AMP-binding_C"/>
    <property type="match status" value="1"/>
</dbReference>
<dbReference type="OrthoDB" id="9757559at2"/>
<evidence type="ECO:0000313" key="7">
    <source>
        <dbReference type="Proteomes" id="UP000190198"/>
    </source>
</evidence>
<dbReference type="InterPro" id="IPR020806">
    <property type="entry name" value="PKS_PP-bd"/>
</dbReference>
<dbReference type="PROSITE" id="PS50075">
    <property type="entry name" value="CARRIER"/>
    <property type="match status" value="1"/>
</dbReference>
<comment type="caution">
    <text evidence="6">The sequence shown here is derived from an EMBL/GenBank/DDBJ whole genome shotgun (WGS) entry which is preliminary data.</text>
</comment>
<dbReference type="PANTHER" id="PTHR43201:SF5">
    <property type="entry name" value="MEDIUM-CHAIN ACYL-COA LIGASE ACSF2, MITOCHONDRIAL"/>
    <property type="match status" value="1"/>
</dbReference>
<proteinExistence type="inferred from homology"/>
<comment type="similarity">
    <text evidence="1">Belongs to the ATP-dependent AMP-binding enzyme family.</text>
</comment>
<name>A0A1T2KYV1_9GAMM</name>
<reference evidence="6 7" key="1">
    <citation type="submission" date="2016-11" db="EMBL/GenBank/DDBJ databases">
        <title>Mixed transmission modes and dynamic genome evolution in an obligate animal-bacterial symbiosis.</title>
        <authorList>
            <person name="Russell S.L."/>
            <person name="Corbett-Detig R.B."/>
            <person name="Cavanaugh C.M."/>
        </authorList>
    </citation>
    <scope>NUCLEOTIDE SEQUENCE [LARGE SCALE GENOMIC DNA]</scope>
    <source>
        <strain evidence="6">Sp-SM6</strain>
    </source>
</reference>
<feature type="domain" description="Carrier" evidence="5">
    <location>
        <begin position="216"/>
        <end position="295"/>
    </location>
</feature>
<dbReference type="AlphaFoldDB" id="A0A1T2KYV1"/>
<dbReference type="Gene3D" id="1.10.1200.10">
    <property type="entry name" value="ACP-like"/>
    <property type="match status" value="1"/>
</dbReference>
<evidence type="ECO:0000256" key="3">
    <source>
        <dbReference type="ARBA" id="ARBA00022553"/>
    </source>
</evidence>
<feature type="non-terminal residue" evidence="6">
    <location>
        <position position="1"/>
    </location>
</feature>
<evidence type="ECO:0000259" key="5">
    <source>
        <dbReference type="PROSITE" id="PS50075"/>
    </source>
</evidence>
<dbReference type="InterPro" id="IPR045851">
    <property type="entry name" value="AMP-bd_C_sf"/>
</dbReference>
<sequence>SEVAPMLAATQPGQQAQADGAIGSLLDDWQVEIRDENGDMLPTGQVGEIAVRGGLFNPVIGGKTNTDATGWYLTGDQGFLDNHGLLHLTGRSDERINRGGEKVVPQAVENVLASSPLVVQSVVLGVPDALLGERVVALVVLSPDVEGDETELRVHCARHLPDYMVPEQIRFVDEIGGSQTGKISRRELAKQFNNPIPDPDTTSEYAVLPGRFAPASPTETQLAALFTELLEIQPGDLDSGYLDLETGFMDLGGNSLQAVCLLTRIEDQFGLLMSPADLIANGSVAALSRLIDEHDSGREEILVQIQEPVSGVSLIFTHAPMGYAFYAHTFAKFLGRDIGVYACQWRQNMPDIAAYSMEEHARQYVIAIRDPLSGPYALAGHSFRAHLAYEIARQLTEAGEQVVFLALIDDEADLFKSRYGIIHHPPESNNVYDRSRWLLGKSVPRPYKGKVDLFLAEDGVMPEAFADPLVGWGDLVQGKVTRHLVPGDHFSMMSEKHIAHWSGLLKQRLAEASADRSGYSAETIENDQAYQNALKDTENARIAAIAGNLKQEIIEYQSALKKTEDQPYWVCRNFGLALLQLGRPRAGLVMLRQAVAREVVPLPGLVLLADILKQLKRIKLFRAVIAEAERITPADTHAQLLLGELHSKHDSLQKAEACFRRVLNQQSKYPRALIGMAKVLMRLQWQDEAVSFVFQAARLRPSDTGIRILLAQLLVDVGETTTAEKILRELLATDPGHAVAQRLIAKLKAD</sequence>
<keyword evidence="4" id="KW-0436">Ligase</keyword>
<dbReference type="InterPro" id="IPR011990">
    <property type="entry name" value="TPR-like_helical_dom_sf"/>
</dbReference>